<evidence type="ECO:0000313" key="4">
    <source>
        <dbReference type="Proteomes" id="UP001059596"/>
    </source>
</evidence>
<reference evidence="3" key="1">
    <citation type="journal article" date="2023" name="Genome Biol. Evol.">
        <title>Long-read-based Genome Assembly of Drosophila gunungcola Reveals Fewer Chemosensory Genes in Flower-breeding Species.</title>
        <authorList>
            <person name="Negi A."/>
            <person name="Liao B.Y."/>
            <person name="Yeh S.D."/>
        </authorList>
    </citation>
    <scope>NUCLEOTIDE SEQUENCE</scope>
    <source>
        <strain evidence="3">Sukarami</strain>
    </source>
</reference>
<organism evidence="3 4">
    <name type="scientific">Drosophila gunungcola</name>
    <name type="common">fruit fly</name>
    <dbReference type="NCBI Taxonomy" id="103775"/>
    <lineage>
        <taxon>Eukaryota</taxon>
        <taxon>Metazoa</taxon>
        <taxon>Ecdysozoa</taxon>
        <taxon>Arthropoda</taxon>
        <taxon>Hexapoda</taxon>
        <taxon>Insecta</taxon>
        <taxon>Pterygota</taxon>
        <taxon>Neoptera</taxon>
        <taxon>Endopterygota</taxon>
        <taxon>Diptera</taxon>
        <taxon>Brachycera</taxon>
        <taxon>Muscomorpha</taxon>
        <taxon>Ephydroidea</taxon>
        <taxon>Drosophilidae</taxon>
        <taxon>Drosophila</taxon>
        <taxon>Sophophora</taxon>
    </lineage>
</organism>
<keyword evidence="2" id="KW-0732">Signal</keyword>
<accession>A0A9P9YIZ8</accession>
<dbReference type="AlphaFoldDB" id="A0A9P9YIZ8"/>
<sequence length="271" mass="31147">MQIRLGLLVAFLLVVASLKSPGDPKAKTKSTKQDNEAFQIFHGNIEKYELCIKLLRVCRKLRDKAPDYSDLEGEEPVGDYEVNAEDKAEYRKSDCLPYGLSAAGEKHFWQIAAKWQKEIDDRFLIQNLFVVIQTTDNGRNTKLAFGKWQGWCNRTDLPDETTESSEEDDRSVSGSQFTSTPILLTSTLPPTKSCDRNSEQGKWIFNEINENRKLDKVIKRFPHFLITLGKYARIKCCPYESVRDRLEIIHDGIDFLQELRGHGILPEPRIH</sequence>
<feature type="region of interest" description="Disordered" evidence="1">
    <location>
        <begin position="156"/>
        <end position="177"/>
    </location>
</feature>
<feature type="signal peptide" evidence="2">
    <location>
        <begin position="1"/>
        <end position="17"/>
    </location>
</feature>
<dbReference type="EMBL" id="JAMKOV010000010">
    <property type="protein sequence ID" value="KAI8037848.1"/>
    <property type="molecule type" value="Genomic_DNA"/>
</dbReference>
<protein>
    <submittedName>
        <fullName evidence="3">Uncharacterized protein</fullName>
    </submittedName>
</protein>
<evidence type="ECO:0000256" key="2">
    <source>
        <dbReference type="SAM" id="SignalP"/>
    </source>
</evidence>
<keyword evidence="4" id="KW-1185">Reference proteome</keyword>
<evidence type="ECO:0000256" key="1">
    <source>
        <dbReference type="SAM" id="MobiDB-lite"/>
    </source>
</evidence>
<gene>
    <name evidence="3" type="ORF">M5D96_009349</name>
</gene>
<comment type="caution">
    <text evidence="3">The sequence shown here is derived from an EMBL/GenBank/DDBJ whole genome shotgun (WGS) entry which is preliminary data.</text>
</comment>
<feature type="compositionally biased region" description="Acidic residues" evidence="1">
    <location>
        <begin position="158"/>
        <end position="169"/>
    </location>
</feature>
<feature type="chain" id="PRO_5040436530" evidence="2">
    <location>
        <begin position="18"/>
        <end position="271"/>
    </location>
</feature>
<proteinExistence type="predicted"/>
<dbReference type="Proteomes" id="UP001059596">
    <property type="component" value="Unassembled WGS sequence"/>
</dbReference>
<name>A0A9P9YIZ8_9MUSC</name>
<evidence type="ECO:0000313" key="3">
    <source>
        <dbReference type="EMBL" id="KAI8037848.1"/>
    </source>
</evidence>